<evidence type="ECO:0000256" key="13">
    <source>
        <dbReference type="ARBA" id="ARBA00023209"/>
    </source>
</evidence>
<comment type="subcellular location">
    <subcellularLocation>
        <location evidence="1">Cell membrane</location>
        <topology evidence="1">Multi-pass membrane protein</topology>
    </subcellularLocation>
</comment>
<keyword evidence="9" id="KW-0067">ATP-binding</keyword>
<evidence type="ECO:0000256" key="9">
    <source>
        <dbReference type="ARBA" id="ARBA00022840"/>
    </source>
</evidence>
<evidence type="ECO:0000256" key="15">
    <source>
        <dbReference type="SAM" id="Phobius"/>
    </source>
</evidence>
<keyword evidence="8 16" id="KW-0418">Kinase</keyword>
<evidence type="ECO:0000256" key="7">
    <source>
        <dbReference type="ARBA" id="ARBA00022741"/>
    </source>
</evidence>
<dbReference type="CDD" id="cd14265">
    <property type="entry name" value="UDPK_IM_like"/>
    <property type="match status" value="1"/>
</dbReference>
<keyword evidence="10 15" id="KW-1133">Transmembrane helix</keyword>
<dbReference type="RefSeq" id="WP_282332952.1">
    <property type="nucleotide sequence ID" value="NZ_JASBRG010000002.1"/>
</dbReference>
<dbReference type="Pfam" id="PF01219">
    <property type="entry name" value="DAGK_prokar"/>
    <property type="match status" value="1"/>
</dbReference>
<evidence type="ECO:0000256" key="3">
    <source>
        <dbReference type="ARBA" id="ARBA00022475"/>
    </source>
</evidence>
<organism evidence="16 17">
    <name type="scientific">Pinibacter soli</name>
    <dbReference type="NCBI Taxonomy" id="3044211"/>
    <lineage>
        <taxon>Bacteria</taxon>
        <taxon>Pseudomonadati</taxon>
        <taxon>Bacteroidota</taxon>
        <taxon>Chitinophagia</taxon>
        <taxon>Chitinophagales</taxon>
        <taxon>Chitinophagaceae</taxon>
        <taxon>Pinibacter</taxon>
    </lineage>
</organism>
<keyword evidence="11" id="KW-0443">Lipid metabolism</keyword>
<dbReference type="InterPro" id="IPR033717">
    <property type="entry name" value="UDPK"/>
</dbReference>
<feature type="transmembrane region" description="Helical" evidence="15">
    <location>
        <begin position="32"/>
        <end position="51"/>
    </location>
</feature>
<evidence type="ECO:0000256" key="2">
    <source>
        <dbReference type="ARBA" id="ARBA00005967"/>
    </source>
</evidence>
<protein>
    <submittedName>
        <fullName evidence="16">Diacylglycerol kinase family protein</fullName>
        <ecNumber evidence="16">2.7.1.-</ecNumber>
    </submittedName>
</protein>
<keyword evidence="5 16" id="KW-0808">Transferase</keyword>
<dbReference type="EMBL" id="JASBRG010000002">
    <property type="protein sequence ID" value="MDI3318829.1"/>
    <property type="molecule type" value="Genomic_DNA"/>
</dbReference>
<dbReference type="PANTHER" id="PTHR34299">
    <property type="entry name" value="DIACYLGLYCEROL KINASE"/>
    <property type="match status" value="1"/>
</dbReference>
<feature type="transmembrane region" description="Helical" evidence="15">
    <location>
        <begin position="97"/>
        <end position="118"/>
    </location>
</feature>
<evidence type="ECO:0000313" key="16">
    <source>
        <dbReference type="EMBL" id="MDI3318829.1"/>
    </source>
</evidence>
<evidence type="ECO:0000256" key="10">
    <source>
        <dbReference type="ARBA" id="ARBA00022989"/>
    </source>
</evidence>
<evidence type="ECO:0000256" key="14">
    <source>
        <dbReference type="ARBA" id="ARBA00023264"/>
    </source>
</evidence>
<comment type="caution">
    <text evidence="16">The sequence shown here is derived from an EMBL/GenBank/DDBJ whole genome shotgun (WGS) entry which is preliminary data.</text>
</comment>
<accession>A0ABT6R8E1</accession>
<evidence type="ECO:0000256" key="12">
    <source>
        <dbReference type="ARBA" id="ARBA00023136"/>
    </source>
</evidence>
<dbReference type="EC" id="2.7.1.-" evidence="16"/>
<dbReference type="PANTHER" id="PTHR34299:SF1">
    <property type="entry name" value="DIACYLGLYCEROL KINASE"/>
    <property type="match status" value="1"/>
</dbReference>
<keyword evidence="13" id="KW-0594">Phospholipid biosynthesis</keyword>
<evidence type="ECO:0000313" key="17">
    <source>
        <dbReference type="Proteomes" id="UP001226434"/>
    </source>
</evidence>
<keyword evidence="17" id="KW-1185">Reference proteome</keyword>
<dbReference type="InterPro" id="IPR000829">
    <property type="entry name" value="DAGK"/>
</dbReference>
<evidence type="ECO:0000256" key="1">
    <source>
        <dbReference type="ARBA" id="ARBA00004651"/>
    </source>
</evidence>
<gene>
    <name evidence="16" type="ORF">QJ048_03550</name>
</gene>
<keyword evidence="12 15" id="KW-0472">Membrane</keyword>
<evidence type="ECO:0000256" key="6">
    <source>
        <dbReference type="ARBA" id="ARBA00022692"/>
    </source>
</evidence>
<keyword evidence="6 15" id="KW-0812">Transmembrane</keyword>
<keyword evidence="7" id="KW-0547">Nucleotide-binding</keyword>
<dbReference type="Proteomes" id="UP001226434">
    <property type="component" value="Unassembled WGS sequence"/>
</dbReference>
<dbReference type="GO" id="GO:0016301">
    <property type="term" value="F:kinase activity"/>
    <property type="evidence" value="ECO:0007669"/>
    <property type="project" value="UniProtKB-KW"/>
</dbReference>
<sequence>MQSKPFSIADRCKAFTYAFNGIVKFVKYEHNAWLHFIATIAVVAFSLYMKIAAAEWIAILLCIGFVWTMELINTAIEKIMDHLHPDMHLNVKLIKDMAAGAVLIAAVISFIIALIIFIPKFL</sequence>
<name>A0ABT6R8E1_9BACT</name>
<feature type="transmembrane region" description="Helical" evidence="15">
    <location>
        <begin position="57"/>
        <end position="76"/>
    </location>
</feature>
<dbReference type="Gene3D" id="1.10.287.3610">
    <property type="match status" value="1"/>
</dbReference>
<proteinExistence type="inferred from homology"/>
<reference evidence="16 17" key="1">
    <citation type="submission" date="2023-05" db="EMBL/GenBank/DDBJ databases">
        <title>Genome sequence of Pinibacter sp. MAH-24.</title>
        <authorList>
            <person name="Huq M.A."/>
        </authorList>
    </citation>
    <scope>NUCLEOTIDE SEQUENCE [LARGE SCALE GENOMIC DNA]</scope>
    <source>
        <strain evidence="16 17">MAH-24</strain>
    </source>
</reference>
<comment type="similarity">
    <text evidence="2">Belongs to the bacterial diacylglycerol kinase family.</text>
</comment>
<evidence type="ECO:0000256" key="8">
    <source>
        <dbReference type="ARBA" id="ARBA00022777"/>
    </source>
</evidence>
<evidence type="ECO:0000256" key="5">
    <source>
        <dbReference type="ARBA" id="ARBA00022679"/>
    </source>
</evidence>
<evidence type="ECO:0000256" key="4">
    <source>
        <dbReference type="ARBA" id="ARBA00022516"/>
    </source>
</evidence>
<evidence type="ECO:0000256" key="11">
    <source>
        <dbReference type="ARBA" id="ARBA00023098"/>
    </source>
</evidence>
<keyword evidence="3" id="KW-1003">Cell membrane</keyword>
<keyword evidence="14" id="KW-1208">Phospholipid metabolism</keyword>
<dbReference type="InterPro" id="IPR036945">
    <property type="entry name" value="DAGK_sf"/>
</dbReference>
<keyword evidence="4" id="KW-0444">Lipid biosynthesis</keyword>